<evidence type="ECO:0000259" key="9">
    <source>
        <dbReference type="SMART" id="SM00761"/>
    </source>
</evidence>
<evidence type="ECO:0000313" key="11">
    <source>
        <dbReference type="JaponicusDB" id="SJAG_02846"/>
    </source>
</evidence>
<feature type="region of interest" description="Disordered" evidence="8">
    <location>
        <begin position="884"/>
        <end position="918"/>
    </location>
</feature>
<feature type="compositionally biased region" description="Acidic residues" evidence="8">
    <location>
        <begin position="1418"/>
        <end position="1431"/>
    </location>
</feature>
<keyword evidence="4" id="KW-0805">Transcription regulation</keyword>
<organism evidence="10 12">
    <name type="scientific">Schizosaccharomyces japonicus (strain yFS275 / FY16936)</name>
    <name type="common">Fission yeast</name>
    <dbReference type="NCBI Taxonomy" id="402676"/>
    <lineage>
        <taxon>Eukaryota</taxon>
        <taxon>Fungi</taxon>
        <taxon>Dikarya</taxon>
        <taxon>Ascomycota</taxon>
        <taxon>Taphrinomycotina</taxon>
        <taxon>Schizosaccharomycetes</taxon>
        <taxon>Schizosaccharomycetales</taxon>
        <taxon>Schizosaccharomycetaceae</taxon>
        <taxon>Schizosaccharomyces</taxon>
    </lineage>
</organism>
<feature type="compositionally biased region" description="Polar residues" evidence="8">
    <location>
        <begin position="1378"/>
        <end position="1388"/>
    </location>
</feature>
<dbReference type="GO" id="GO:0070822">
    <property type="term" value="C:Sin3-type complex"/>
    <property type="evidence" value="ECO:0000318"/>
    <property type="project" value="GO_Central"/>
</dbReference>
<dbReference type="VEuPathDB" id="FungiDB:SJAG_02846"/>
<feature type="compositionally biased region" description="Low complexity" evidence="8">
    <location>
        <begin position="127"/>
        <end position="143"/>
    </location>
</feature>
<dbReference type="STRING" id="402676.B6K1C1"/>
<dbReference type="OMA" id="MCEEVIK"/>
<feature type="region of interest" description="Disordered" evidence="8">
    <location>
        <begin position="930"/>
        <end position="957"/>
    </location>
</feature>
<dbReference type="PROSITE" id="PS51477">
    <property type="entry name" value="PAH"/>
    <property type="match status" value="2"/>
</dbReference>
<dbReference type="InterPro" id="IPR031693">
    <property type="entry name" value="Sin3_C"/>
</dbReference>
<dbReference type="InterPro" id="IPR039774">
    <property type="entry name" value="Sin3-like"/>
</dbReference>
<dbReference type="GO" id="GO:0031508">
    <property type="term" value="P:pericentric heterochromatin formation"/>
    <property type="evidence" value="ECO:0007669"/>
    <property type="project" value="EnsemblFungi"/>
</dbReference>
<dbReference type="PANTHER" id="PTHR12346:SF0">
    <property type="entry name" value="SIN3A, ISOFORM G"/>
    <property type="match status" value="1"/>
</dbReference>
<feature type="compositionally biased region" description="Low complexity" evidence="8">
    <location>
        <begin position="899"/>
        <end position="911"/>
    </location>
</feature>
<dbReference type="EMBL" id="KE651166">
    <property type="protein sequence ID" value="EEB07742.1"/>
    <property type="molecule type" value="Genomic_DNA"/>
</dbReference>
<dbReference type="JaponicusDB" id="SJAG_02846">
    <property type="gene designation" value="pst1"/>
</dbReference>
<dbReference type="FunFam" id="1.20.1160.11:FF:000002">
    <property type="entry name" value="Paired amphipathic helix protein SIN3"/>
    <property type="match status" value="1"/>
</dbReference>
<dbReference type="RefSeq" id="XP_002174035.1">
    <property type="nucleotide sequence ID" value="XM_002173999.1"/>
</dbReference>
<keyword evidence="3" id="KW-0677">Repeat</keyword>
<feature type="region of interest" description="Disordered" evidence="8">
    <location>
        <begin position="1340"/>
        <end position="1602"/>
    </location>
</feature>
<dbReference type="GO" id="GO:0033698">
    <property type="term" value="C:Rpd3L complex"/>
    <property type="evidence" value="ECO:0007669"/>
    <property type="project" value="EnsemblFungi"/>
</dbReference>
<evidence type="ECO:0000256" key="5">
    <source>
        <dbReference type="ARBA" id="ARBA00023163"/>
    </source>
</evidence>
<dbReference type="GO" id="GO:0070210">
    <property type="term" value="C:Rpd3L-Expanded complex"/>
    <property type="evidence" value="ECO:0007669"/>
    <property type="project" value="EnsemblFungi"/>
</dbReference>
<evidence type="ECO:0000256" key="3">
    <source>
        <dbReference type="ARBA" id="ARBA00022737"/>
    </source>
</evidence>
<dbReference type="InterPro" id="IPR003822">
    <property type="entry name" value="PAH"/>
</dbReference>
<evidence type="ECO:0000313" key="10">
    <source>
        <dbReference type="EMBL" id="EEB07742.1"/>
    </source>
</evidence>
<keyword evidence="5" id="KW-0804">Transcription</keyword>
<protein>
    <submittedName>
        <fullName evidence="10">Clr6 histone deacetylase complex subunit Pst1</fullName>
    </submittedName>
</protein>
<feature type="region of interest" description="Disordered" evidence="8">
    <location>
        <begin position="435"/>
        <end position="490"/>
    </location>
</feature>
<evidence type="ECO:0000256" key="4">
    <source>
        <dbReference type="ARBA" id="ARBA00023015"/>
    </source>
</evidence>
<evidence type="ECO:0000256" key="7">
    <source>
        <dbReference type="PROSITE-ProRule" id="PRU00810"/>
    </source>
</evidence>
<dbReference type="Pfam" id="PF08295">
    <property type="entry name" value="Sin3_corepress"/>
    <property type="match status" value="1"/>
</dbReference>
<evidence type="ECO:0000256" key="8">
    <source>
        <dbReference type="SAM" id="MobiDB-lite"/>
    </source>
</evidence>
<dbReference type="Gene3D" id="1.20.1160.11">
    <property type="entry name" value="Paired amphipathic helix"/>
    <property type="match status" value="3"/>
</dbReference>
<name>B6K1C1_SCHJY</name>
<keyword evidence="6 7" id="KW-0539">Nucleus</keyword>
<dbReference type="Pfam" id="PF02671">
    <property type="entry name" value="PAH"/>
    <property type="match status" value="3"/>
</dbReference>
<gene>
    <name evidence="11" type="primary">pst1</name>
    <name evidence="10" type="ORF">SJAG_02846</name>
</gene>
<dbReference type="PANTHER" id="PTHR12346">
    <property type="entry name" value="SIN3B-RELATED"/>
    <property type="match status" value="1"/>
</dbReference>
<keyword evidence="2" id="KW-0678">Repressor</keyword>
<dbReference type="GeneID" id="7048530"/>
<feature type="region of interest" description="Disordered" evidence="8">
    <location>
        <begin position="112"/>
        <end position="148"/>
    </location>
</feature>
<feature type="compositionally biased region" description="Basic and acidic residues" evidence="8">
    <location>
        <begin position="1462"/>
        <end position="1483"/>
    </location>
</feature>
<evidence type="ECO:0000256" key="1">
    <source>
        <dbReference type="ARBA" id="ARBA00004123"/>
    </source>
</evidence>
<reference evidence="10 12" key="1">
    <citation type="journal article" date="2011" name="Science">
        <title>Comparative functional genomics of the fission yeasts.</title>
        <authorList>
            <person name="Rhind N."/>
            <person name="Chen Z."/>
            <person name="Yassour M."/>
            <person name="Thompson D.A."/>
            <person name="Haas B.J."/>
            <person name="Habib N."/>
            <person name="Wapinski I."/>
            <person name="Roy S."/>
            <person name="Lin M.F."/>
            <person name="Heiman D.I."/>
            <person name="Young S.K."/>
            <person name="Furuya K."/>
            <person name="Guo Y."/>
            <person name="Pidoux A."/>
            <person name="Chen H.M."/>
            <person name="Robbertse B."/>
            <person name="Goldberg J.M."/>
            <person name="Aoki K."/>
            <person name="Bayne E.H."/>
            <person name="Berlin A.M."/>
            <person name="Desjardins C.A."/>
            <person name="Dobbs E."/>
            <person name="Dukaj L."/>
            <person name="Fan L."/>
            <person name="FitzGerald M.G."/>
            <person name="French C."/>
            <person name="Gujja S."/>
            <person name="Hansen K."/>
            <person name="Keifenheim D."/>
            <person name="Levin J.Z."/>
            <person name="Mosher R.A."/>
            <person name="Mueller C.A."/>
            <person name="Pfiffner J."/>
            <person name="Priest M."/>
            <person name="Russ C."/>
            <person name="Smialowska A."/>
            <person name="Swoboda P."/>
            <person name="Sykes S.M."/>
            <person name="Vaughn M."/>
            <person name="Vengrova S."/>
            <person name="Yoder R."/>
            <person name="Zeng Q."/>
            <person name="Allshire R."/>
            <person name="Baulcombe D."/>
            <person name="Birren B.W."/>
            <person name="Brown W."/>
            <person name="Ekwall K."/>
            <person name="Kellis M."/>
            <person name="Leatherwood J."/>
            <person name="Levin H."/>
            <person name="Margalit H."/>
            <person name="Martienssen R."/>
            <person name="Nieduszynski C.A."/>
            <person name="Spatafora J.W."/>
            <person name="Friedman N."/>
            <person name="Dalgaard J.Z."/>
            <person name="Baumann P."/>
            <person name="Niki H."/>
            <person name="Regev A."/>
            <person name="Nusbaum C."/>
        </authorList>
    </citation>
    <scope>NUCLEOTIDE SEQUENCE [LARGE SCALE GENOMIC DNA]</scope>
    <source>
        <strain evidence="12">yFS275 / FY16936</strain>
    </source>
</reference>
<dbReference type="InterPro" id="IPR013194">
    <property type="entry name" value="HDAC_interact_dom"/>
</dbReference>
<dbReference type="Proteomes" id="UP000001744">
    <property type="component" value="Unassembled WGS sequence"/>
</dbReference>
<feature type="compositionally biased region" description="Basic and acidic residues" evidence="8">
    <location>
        <begin position="467"/>
        <end position="477"/>
    </location>
</feature>
<dbReference type="GO" id="GO:0000785">
    <property type="term" value="C:chromatin"/>
    <property type="evidence" value="ECO:0000318"/>
    <property type="project" value="GO_Central"/>
</dbReference>
<dbReference type="HOGENOM" id="CLU_001360_2_1_1"/>
<accession>B6K1C1</accession>
<dbReference type="InterPro" id="IPR036600">
    <property type="entry name" value="PAH_sf"/>
</dbReference>
<comment type="subcellular location">
    <subcellularLocation>
        <location evidence="1 7">Nucleus</location>
    </subcellularLocation>
</comment>
<dbReference type="Pfam" id="PF16879">
    <property type="entry name" value="Sin3a_C"/>
    <property type="match status" value="1"/>
</dbReference>
<feature type="domain" description="Histone deacetylase interacting" evidence="9">
    <location>
        <begin position="590"/>
        <end position="691"/>
    </location>
</feature>
<dbReference type="GO" id="GO:0000122">
    <property type="term" value="P:negative regulation of transcription by RNA polymerase II"/>
    <property type="evidence" value="ECO:0000318"/>
    <property type="project" value="GO_Central"/>
</dbReference>
<evidence type="ECO:0000256" key="6">
    <source>
        <dbReference type="ARBA" id="ARBA00023242"/>
    </source>
</evidence>
<dbReference type="GO" id="GO:0045815">
    <property type="term" value="P:transcription initiation-coupled chromatin remodeling"/>
    <property type="evidence" value="ECO:0007669"/>
    <property type="project" value="UniProtKB-ARBA"/>
</dbReference>
<dbReference type="SUPFAM" id="SSF47762">
    <property type="entry name" value="PAH2 domain"/>
    <property type="match status" value="3"/>
</dbReference>
<dbReference type="GO" id="GO:0003714">
    <property type="term" value="F:transcription corepressor activity"/>
    <property type="evidence" value="ECO:0000318"/>
    <property type="project" value="GO_Central"/>
</dbReference>
<feature type="compositionally biased region" description="Basic and acidic residues" evidence="8">
    <location>
        <begin position="930"/>
        <end position="949"/>
    </location>
</feature>
<feature type="compositionally biased region" description="Low complexity" evidence="8">
    <location>
        <begin position="1528"/>
        <end position="1551"/>
    </location>
</feature>
<feature type="compositionally biased region" description="Basic and acidic residues" evidence="8">
    <location>
        <begin position="1432"/>
        <end position="1447"/>
    </location>
</feature>
<dbReference type="FunFam" id="1.20.1160.11:FF:000001">
    <property type="entry name" value="Paired amphipathic helix protein Sin3"/>
    <property type="match status" value="1"/>
</dbReference>
<feature type="compositionally biased region" description="Polar residues" evidence="8">
    <location>
        <begin position="1573"/>
        <end position="1586"/>
    </location>
</feature>
<dbReference type="FunFam" id="1.20.1160.11:FF:000003">
    <property type="entry name" value="Paired amphipathic helix SIN3-like protein"/>
    <property type="match status" value="1"/>
</dbReference>
<dbReference type="eggNOG" id="KOG4204">
    <property type="taxonomic scope" value="Eukaryota"/>
</dbReference>
<sequence>MAEDWQSSTFGQRPQEYRNVQMNVRRSFLPPPPNVVNFPQEGGAPVFQRFGPQIPAPHQNQLPQVMNPMGHVYDNNQQRMYYANYNAQVQNNPNMTAAYMNPMYRSMNMQQQAPTPGVGNVSGNGSTGAMNPSSAPMNSSANNGSVPPNVQQAPQLPVNTEHRPLNVSDALSYLDLVKMQFNHEPEIYNEFLDIMKEFKSQAIETPEVIARVSRLFCGYPNLIQGFNTFLPPGYRIEVNSADPNSNKPEMISIATPQGIITQSAPSKNARTSMSPGSLYSGNGPAPPNAPVAAVDPNAAAYPSLPKTSMPPHQPYYPPNAASNAYAAAYHPPKPSVNASAKQAADLDHAINFVNNVKNRFAHQPEVYNKFLEILQSYQNGSRPIRSVLQEITSLFANSPDLLEDFKRFLPDVSATEAASPAPPPMTDRMAAPMETAPREATPVSTTTSSALPPVGKFTPLSTTKQPASEKRRAETSVHTRSQTKRTRSAAANDANVFKAFSVPVSENKNPEELAFLEQARQEIVDEVRYNEFLKLLDLYSQEVFDRNALVERSEPFLGKNEALFNTFKQMLRWDPENCIPVPRPRVDLTKCKANGPSYRLLPKIELLLPCKGRDDLCWSVLNDAWVSHPTLASEDSGFIAHRKNQYEEALHKLEEERYEYDRHILANLRTIELLESHNLTMQKMAKSERSKWKLPDNLGGPSPSIYRKSIRKVYGKEKGDEVIKHLQEEPAITIGVVLQRLKAKDEEWRATQRKWNKVWNGIEAKNFLRSLDHQGIFFKTTDKRNTTTKFLIADLRNIAHQQKEEQEDPSPLAQPYHYDMPFNDLLVIVDAARLLGIYLESGSNHSAEDREKMSNFLRSFLSLFFDIPYASLVAVLPATFSDEASDSSVSTPASPSPLNPASAESSRPSSPKQRHQLNPTLLKDVLKRSYRSRETRSSRQNYAREKQSDAEDVNSEMEDDLDNYASGMFKSSETWVNCKFNGNENELDDGSKIRDRDEYNFFGNLAIYCFFRLFHTLYSRLEHIKRLEELASKKLHDVKPNPIAVELGLVHDPFERLGFAIPEADTVYERALLLCERIIESDIDQMGFEDALRCLYGIKAFQLYTVEKLVSSVVKQLHSITSNRRLAQVFIHFERDRLQKQTSVRQQIIYRKQAEAVLGQDETVCLIHWNAKSKSSAAHLLGREDLTAISFASEQQRWNYYVDSFIMSCPTEGISVDQIHVPFLRRNLPSESEEDEQIVTKCAHAVLPEFLSSELTLRITPNQYKLVYLANTEDVFARVSEKVFPTDYELIKKSRQDAWREWLNSDAGWKQSLSAAKIESLKDLTVSSIFSNASMGATKIEEKKEDLDQASSDMDEDEPIEDTASTEAVSEEEETKPDTTNETPQPSTKTERVAAAVVAESEEQNKSGSVDKQAVGDNGDDTANDPETETDVEIKEELDAAANEHVEAPLAEPVVEDMDADTSVKQDKSEESNASAAERDTTHSEVPVTTEEEKPEPERMETEVNAQPEEQMEDATITSTEPPADIPAASEAVASSVAASSMAATATSQEQTLENTNATAADVTPVTKDASVETETSTVDEQNGDTTEADVSMDQADLMSNA</sequence>
<evidence type="ECO:0000256" key="2">
    <source>
        <dbReference type="ARBA" id="ARBA00022491"/>
    </source>
</evidence>
<proteinExistence type="predicted"/>
<dbReference type="GO" id="GO:0005721">
    <property type="term" value="C:pericentric heterochromatin"/>
    <property type="evidence" value="ECO:0007669"/>
    <property type="project" value="EnsemblFungi"/>
</dbReference>
<dbReference type="OrthoDB" id="10265969at2759"/>
<dbReference type="SMART" id="SM00761">
    <property type="entry name" value="HDAC_interact"/>
    <property type="match status" value="1"/>
</dbReference>
<keyword evidence="12" id="KW-1185">Reference proteome</keyword>
<evidence type="ECO:0000313" key="12">
    <source>
        <dbReference type="Proteomes" id="UP000001744"/>
    </source>
</evidence>